<sequence length="183" mass="20183">MRPGEDQPKRGPVRLIRARKRQLTKGGGQAGVNGGCELSELRVSPGLSNATRGFGGWRRLVEGGDGQLWRPGPWRDWAPAPKSSTEQNQAGPTWIHGPPGSGERRPQTCRSARAWHSRAWPQEPAWRGGPWRDSAPLEEKRSPRKLQAYGGGAGLPHGALRRWGGRARRPRGLDCWLAPDCRV</sequence>
<proteinExistence type="predicted"/>
<reference evidence="2" key="1">
    <citation type="journal article" date="2022" name="bioRxiv">
        <title>Sequencing and chromosome-scale assembly of the giantPleurodeles waltlgenome.</title>
        <authorList>
            <person name="Brown T."/>
            <person name="Elewa A."/>
            <person name="Iarovenko S."/>
            <person name="Subramanian E."/>
            <person name="Araus A.J."/>
            <person name="Petzold A."/>
            <person name="Susuki M."/>
            <person name="Suzuki K.-i.T."/>
            <person name="Hayashi T."/>
            <person name="Toyoda A."/>
            <person name="Oliveira C."/>
            <person name="Osipova E."/>
            <person name="Leigh N.D."/>
            <person name="Simon A."/>
            <person name="Yun M.H."/>
        </authorList>
    </citation>
    <scope>NUCLEOTIDE SEQUENCE</scope>
    <source>
        <strain evidence="2">20211129_DDA</strain>
        <tissue evidence="2">Liver</tissue>
    </source>
</reference>
<feature type="region of interest" description="Disordered" evidence="1">
    <location>
        <begin position="78"/>
        <end position="164"/>
    </location>
</feature>
<evidence type="ECO:0000313" key="3">
    <source>
        <dbReference type="Proteomes" id="UP001066276"/>
    </source>
</evidence>
<dbReference type="Proteomes" id="UP001066276">
    <property type="component" value="Chromosome 3_1"/>
</dbReference>
<dbReference type="EMBL" id="JANPWB010000005">
    <property type="protein sequence ID" value="KAJ1190624.1"/>
    <property type="molecule type" value="Genomic_DNA"/>
</dbReference>
<organism evidence="2 3">
    <name type="scientific">Pleurodeles waltl</name>
    <name type="common">Iberian ribbed newt</name>
    <dbReference type="NCBI Taxonomy" id="8319"/>
    <lineage>
        <taxon>Eukaryota</taxon>
        <taxon>Metazoa</taxon>
        <taxon>Chordata</taxon>
        <taxon>Craniata</taxon>
        <taxon>Vertebrata</taxon>
        <taxon>Euteleostomi</taxon>
        <taxon>Amphibia</taxon>
        <taxon>Batrachia</taxon>
        <taxon>Caudata</taxon>
        <taxon>Salamandroidea</taxon>
        <taxon>Salamandridae</taxon>
        <taxon>Pleurodelinae</taxon>
        <taxon>Pleurodeles</taxon>
    </lineage>
</organism>
<dbReference type="AlphaFoldDB" id="A0AAV7UNL4"/>
<feature type="compositionally biased region" description="Polar residues" evidence="1">
    <location>
        <begin position="82"/>
        <end position="91"/>
    </location>
</feature>
<evidence type="ECO:0000256" key="1">
    <source>
        <dbReference type="SAM" id="MobiDB-lite"/>
    </source>
</evidence>
<evidence type="ECO:0000313" key="2">
    <source>
        <dbReference type="EMBL" id="KAJ1190624.1"/>
    </source>
</evidence>
<name>A0AAV7UNL4_PLEWA</name>
<accession>A0AAV7UNL4</accession>
<protein>
    <submittedName>
        <fullName evidence="2">Uncharacterized protein</fullName>
    </submittedName>
</protein>
<comment type="caution">
    <text evidence="2">The sequence shown here is derived from an EMBL/GenBank/DDBJ whole genome shotgun (WGS) entry which is preliminary data.</text>
</comment>
<keyword evidence="3" id="KW-1185">Reference proteome</keyword>
<gene>
    <name evidence="2" type="ORF">NDU88_007362</name>
</gene>